<comment type="caution">
    <text evidence="3">The sequence shown here is derived from an EMBL/GenBank/DDBJ whole genome shotgun (WGS) entry which is preliminary data.</text>
</comment>
<name>A0A3B0AJK7_9ACTN</name>
<dbReference type="AlphaFoldDB" id="A0A3B0AJK7"/>
<dbReference type="SUPFAM" id="SSF50370">
    <property type="entry name" value="Ricin B-like lectins"/>
    <property type="match status" value="1"/>
</dbReference>
<dbReference type="EMBL" id="RBAM01000028">
    <property type="protein sequence ID" value="RKN60819.1"/>
    <property type="molecule type" value="Genomic_DNA"/>
</dbReference>
<protein>
    <recommendedName>
        <fullName evidence="2">Ricin B lectin domain-containing protein</fullName>
    </recommendedName>
</protein>
<accession>A0A3B0AJK7</accession>
<feature type="domain" description="Ricin B lectin" evidence="2">
    <location>
        <begin position="37"/>
        <end position="164"/>
    </location>
</feature>
<evidence type="ECO:0000313" key="4">
    <source>
        <dbReference type="Proteomes" id="UP000270343"/>
    </source>
</evidence>
<gene>
    <name evidence="3" type="ORF">D7231_32940</name>
</gene>
<reference evidence="3 4" key="1">
    <citation type="journal article" date="2015" name="Antonie Van Leeuwenhoek">
        <title>Streptomyces klenkii sp. nov., isolated from deep marine sediment.</title>
        <authorList>
            <person name="Veyisoglu A."/>
            <person name="Sahin N."/>
        </authorList>
    </citation>
    <scope>NUCLEOTIDE SEQUENCE [LARGE SCALE GENOMIC DNA]</scope>
    <source>
        <strain evidence="3 4">KCTC 29202</strain>
    </source>
</reference>
<dbReference type="SMART" id="SM00458">
    <property type="entry name" value="RICIN"/>
    <property type="match status" value="1"/>
</dbReference>
<evidence type="ECO:0000256" key="1">
    <source>
        <dbReference type="SAM" id="SignalP"/>
    </source>
</evidence>
<dbReference type="Pfam" id="PF00652">
    <property type="entry name" value="Ricin_B_lectin"/>
    <property type="match status" value="1"/>
</dbReference>
<dbReference type="OrthoDB" id="9807519at2"/>
<feature type="signal peptide" evidence="1">
    <location>
        <begin position="1"/>
        <end position="29"/>
    </location>
</feature>
<keyword evidence="1" id="KW-0732">Signal</keyword>
<dbReference type="CDD" id="cd00161">
    <property type="entry name" value="beta-trefoil_Ricin-like"/>
    <property type="match status" value="1"/>
</dbReference>
<dbReference type="InterPro" id="IPR035992">
    <property type="entry name" value="Ricin_B-like_lectins"/>
</dbReference>
<organism evidence="3 4">
    <name type="scientific">Streptomyces klenkii</name>
    <dbReference type="NCBI Taxonomy" id="1420899"/>
    <lineage>
        <taxon>Bacteria</taxon>
        <taxon>Bacillati</taxon>
        <taxon>Actinomycetota</taxon>
        <taxon>Actinomycetes</taxon>
        <taxon>Kitasatosporales</taxon>
        <taxon>Streptomycetaceae</taxon>
        <taxon>Streptomyces</taxon>
    </lineage>
</organism>
<feature type="chain" id="PRO_5017261532" description="Ricin B lectin domain-containing protein" evidence="1">
    <location>
        <begin position="30"/>
        <end position="164"/>
    </location>
</feature>
<dbReference type="Proteomes" id="UP000270343">
    <property type="component" value="Unassembled WGS sequence"/>
</dbReference>
<evidence type="ECO:0000313" key="3">
    <source>
        <dbReference type="EMBL" id="RKN60819.1"/>
    </source>
</evidence>
<dbReference type="RefSeq" id="WP_120759741.1">
    <property type="nucleotide sequence ID" value="NZ_RBAM01000028.1"/>
</dbReference>
<proteinExistence type="predicted"/>
<evidence type="ECO:0000259" key="2">
    <source>
        <dbReference type="SMART" id="SM00458"/>
    </source>
</evidence>
<sequence>MRMPQRLTVVIGTATALAGSLFVATPASAGTASVASDTYYYKNLASGRCLTEGNSPYNYTVVKRCDSSASQQWFHEYLGGSFTVRNQFSGQCLETSRGHGGQPWGYPCNGGVGEKWIMRNHGNGRVSFESVSYPGQCLEADPLGRAEEVVLWDCSYAANQLWYS</sequence>
<dbReference type="PROSITE" id="PS50231">
    <property type="entry name" value="RICIN_B_LECTIN"/>
    <property type="match status" value="1"/>
</dbReference>
<keyword evidence="4" id="KW-1185">Reference proteome</keyword>
<dbReference type="InterPro" id="IPR000772">
    <property type="entry name" value="Ricin_B_lectin"/>
</dbReference>
<dbReference type="Gene3D" id="2.80.10.50">
    <property type="match status" value="2"/>
</dbReference>